<sequence length="119" mass="12147">METHLFREFFASVVVCVTSLSSKISPFASFFTTSTSLDGATMSADYDVIIVGGGHAGCDAAAAAARCGAKTALVTQRLDTIGELSCNPSIGGIGKGHLVREIDALDGLIGKVADDAGIH</sequence>
<dbReference type="Gene3D" id="3.50.50.60">
    <property type="entry name" value="FAD/NAD(P)-binding domain"/>
    <property type="match status" value="1"/>
</dbReference>
<keyword evidence="2" id="KW-0285">Flavoprotein</keyword>
<dbReference type="SUPFAM" id="SSF51905">
    <property type="entry name" value="FAD/NAD(P)-binding domain"/>
    <property type="match status" value="1"/>
</dbReference>
<dbReference type="AlphaFoldDB" id="A0A1E7FVW2"/>
<name>A0A1E7FVW2_9STRA</name>
<dbReference type="InParanoid" id="A0A1E7FVW2"/>
<dbReference type="GO" id="GO:0050660">
    <property type="term" value="F:flavin adenine dinucleotide binding"/>
    <property type="evidence" value="ECO:0007669"/>
    <property type="project" value="InterPro"/>
</dbReference>
<evidence type="ECO:0000313" key="6">
    <source>
        <dbReference type="Proteomes" id="UP000095751"/>
    </source>
</evidence>
<dbReference type="GO" id="GO:0030488">
    <property type="term" value="P:tRNA methylation"/>
    <property type="evidence" value="ECO:0007669"/>
    <property type="project" value="TreeGrafter"/>
</dbReference>
<dbReference type="PANTHER" id="PTHR11806:SF0">
    <property type="entry name" value="PROTEIN MTO1 HOMOLOG, MITOCHONDRIAL"/>
    <property type="match status" value="1"/>
</dbReference>
<proteinExistence type="predicted"/>
<evidence type="ECO:0000256" key="1">
    <source>
        <dbReference type="ARBA" id="ARBA00001974"/>
    </source>
</evidence>
<keyword evidence="3" id="KW-0274">FAD</keyword>
<dbReference type="GO" id="GO:0002098">
    <property type="term" value="P:tRNA wobble uridine modification"/>
    <property type="evidence" value="ECO:0007669"/>
    <property type="project" value="TreeGrafter"/>
</dbReference>
<evidence type="ECO:0000256" key="2">
    <source>
        <dbReference type="ARBA" id="ARBA00022630"/>
    </source>
</evidence>
<comment type="cofactor">
    <cofactor evidence="1">
        <name>FAD</name>
        <dbReference type="ChEBI" id="CHEBI:57692"/>
    </cofactor>
</comment>
<dbReference type="OrthoDB" id="3329at2759"/>
<gene>
    <name evidence="5" type="ORF">FRACYDRAFT_232423</name>
</gene>
<feature type="domain" description="MnmG N-terminal" evidence="4">
    <location>
        <begin position="47"/>
        <end position="119"/>
    </location>
</feature>
<evidence type="ECO:0000259" key="4">
    <source>
        <dbReference type="Pfam" id="PF01134"/>
    </source>
</evidence>
<dbReference type="PANTHER" id="PTHR11806">
    <property type="entry name" value="GLUCOSE INHIBITED DIVISION PROTEIN A"/>
    <property type="match status" value="1"/>
</dbReference>
<dbReference type="Pfam" id="PF01134">
    <property type="entry name" value="GIDA"/>
    <property type="match status" value="1"/>
</dbReference>
<dbReference type="KEGG" id="fcy:FRACYDRAFT_232423"/>
<dbReference type="InterPro" id="IPR002218">
    <property type="entry name" value="MnmG-rel"/>
</dbReference>
<reference evidence="5 6" key="1">
    <citation type="submission" date="2016-09" db="EMBL/GenBank/DDBJ databases">
        <title>Extensive genetic diversity and differential bi-allelic expression allows diatom success in the polar Southern Ocean.</title>
        <authorList>
            <consortium name="DOE Joint Genome Institute"/>
            <person name="Mock T."/>
            <person name="Otillar R.P."/>
            <person name="Strauss J."/>
            <person name="Dupont C."/>
            <person name="Frickenhaus S."/>
            <person name="Maumus F."/>
            <person name="Mcmullan M."/>
            <person name="Sanges R."/>
            <person name="Schmutz J."/>
            <person name="Toseland A."/>
            <person name="Valas R."/>
            <person name="Veluchamy A."/>
            <person name="Ward B.J."/>
            <person name="Allen A."/>
            <person name="Barry K."/>
            <person name="Falciatore A."/>
            <person name="Ferrante M."/>
            <person name="Fortunato A.E."/>
            <person name="Gloeckner G."/>
            <person name="Gruber A."/>
            <person name="Hipkin R."/>
            <person name="Janech M."/>
            <person name="Kroth P."/>
            <person name="Leese F."/>
            <person name="Lindquist E."/>
            <person name="Lyon B.R."/>
            <person name="Martin J."/>
            <person name="Mayer C."/>
            <person name="Parker M."/>
            <person name="Quesneville H."/>
            <person name="Raymond J."/>
            <person name="Uhlig C."/>
            <person name="Valentin K.U."/>
            <person name="Worden A.Z."/>
            <person name="Armbrust E.V."/>
            <person name="Bowler C."/>
            <person name="Green B."/>
            <person name="Moulton V."/>
            <person name="Van Oosterhout C."/>
            <person name="Grigoriev I."/>
        </authorList>
    </citation>
    <scope>NUCLEOTIDE SEQUENCE [LARGE SCALE GENOMIC DNA]</scope>
    <source>
        <strain evidence="5 6">CCMP1102</strain>
    </source>
</reference>
<evidence type="ECO:0000256" key="3">
    <source>
        <dbReference type="ARBA" id="ARBA00022827"/>
    </source>
</evidence>
<dbReference type="InterPro" id="IPR036188">
    <property type="entry name" value="FAD/NAD-bd_sf"/>
</dbReference>
<keyword evidence="6" id="KW-1185">Reference proteome</keyword>
<dbReference type="EMBL" id="KV784353">
    <property type="protein sequence ID" value="OEU22267.1"/>
    <property type="molecule type" value="Genomic_DNA"/>
</dbReference>
<protein>
    <recommendedName>
        <fullName evidence="4">MnmG N-terminal domain-containing protein</fullName>
    </recommendedName>
</protein>
<accession>A0A1E7FVW2</accession>
<organism evidence="5 6">
    <name type="scientific">Fragilariopsis cylindrus CCMP1102</name>
    <dbReference type="NCBI Taxonomy" id="635003"/>
    <lineage>
        <taxon>Eukaryota</taxon>
        <taxon>Sar</taxon>
        <taxon>Stramenopiles</taxon>
        <taxon>Ochrophyta</taxon>
        <taxon>Bacillariophyta</taxon>
        <taxon>Bacillariophyceae</taxon>
        <taxon>Bacillariophycidae</taxon>
        <taxon>Bacillariales</taxon>
        <taxon>Bacillariaceae</taxon>
        <taxon>Fragilariopsis</taxon>
    </lineage>
</organism>
<dbReference type="InterPro" id="IPR040131">
    <property type="entry name" value="MnmG_N"/>
</dbReference>
<evidence type="ECO:0000313" key="5">
    <source>
        <dbReference type="EMBL" id="OEU22267.1"/>
    </source>
</evidence>
<dbReference type="Proteomes" id="UP000095751">
    <property type="component" value="Unassembled WGS sequence"/>
</dbReference>